<dbReference type="InterPro" id="IPR006343">
    <property type="entry name" value="DnaB/C_C"/>
</dbReference>
<dbReference type="Gene3D" id="1.10.10.630">
    <property type="entry name" value="DnaD domain-like"/>
    <property type="match status" value="2"/>
</dbReference>
<dbReference type="PANTHER" id="PTHR37293">
    <property type="entry name" value="PHAGE REPLICATION PROTEIN-RELATED"/>
    <property type="match status" value="1"/>
</dbReference>
<accession>A0ABS4JWV5</accession>
<dbReference type="RefSeq" id="WP_209467507.1">
    <property type="nucleotide sequence ID" value="NZ_JAGGLG010000027.1"/>
</dbReference>
<dbReference type="NCBIfam" id="TIGR01446">
    <property type="entry name" value="DnaD_dom"/>
    <property type="match status" value="2"/>
</dbReference>
<name>A0ABS4JWV5_9FIRM</name>
<protein>
    <submittedName>
        <fullName evidence="4">DnaD/phage-associated family protein</fullName>
    </submittedName>
</protein>
<dbReference type="Pfam" id="PF07261">
    <property type="entry name" value="DnaB_2"/>
    <property type="match status" value="2"/>
</dbReference>
<reference evidence="4 5" key="1">
    <citation type="submission" date="2021-03" db="EMBL/GenBank/DDBJ databases">
        <title>Genomic Encyclopedia of Type Strains, Phase IV (KMG-IV): sequencing the most valuable type-strain genomes for metagenomic binning, comparative biology and taxonomic classification.</title>
        <authorList>
            <person name="Goeker M."/>
        </authorList>
    </citation>
    <scope>NUCLEOTIDE SEQUENCE [LARGE SCALE GENOMIC DNA]</scope>
    <source>
        <strain evidence="4 5">DSM 27138</strain>
    </source>
</reference>
<comment type="similarity">
    <text evidence="1">Belongs to the DnaB/DnaD family.</text>
</comment>
<dbReference type="PANTHER" id="PTHR37293:SF5">
    <property type="entry name" value="DNA REPLICATION PROTEIN"/>
    <property type="match status" value="1"/>
</dbReference>
<dbReference type="SUPFAM" id="SSF158499">
    <property type="entry name" value="DnaD domain-like"/>
    <property type="match status" value="2"/>
</dbReference>
<comment type="caution">
    <text evidence="4">The sequence shown here is derived from an EMBL/GenBank/DDBJ whole genome shotgun (WGS) entry which is preliminary data.</text>
</comment>
<feature type="domain" description="DnaB/C C-terminal" evidence="3">
    <location>
        <begin position="138"/>
        <end position="208"/>
    </location>
</feature>
<gene>
    <name evidence="4" type="ORF">J2Z79_002835</name>
</gene>
<dbReference type="Proteomes" id="UP001519289">
    <property type="component" value="Unassembled WGS sequence"/>
</dbReference>
<evidence type="ECO:0000313" key="4">
    <source>
        <dbReference type="EMBL" id="MBP2019396.1"/>
    </source>
</evidence>
<sequence>MALGPLGPGEFGFVEALMKRGFINIPRMLFDYTLDLGLDYDRIGKVFAVLACVGGPGESAFGSYTVTRRGLPRDFDQVRTLVLQLQEDMITRCDKVTENEITFSFGPLFARLRAVWEEYRQEHEKEAARRGPHPAVALAEELLGRPLSARDVREILDWVDELGFTVEMVEQVLREGLRQGVTRMSYLSAIAREWAQADLQTPEQVAAYLQEHQKTAARYRQATQALGIKRPLTAAEQAMIERWYGEWGFSDEVVLQACELATGAKSPLQYTNKVLESWMQEGIRTVADLDKLMEQKRRTAAAGVEPRRTTRGGRRTPSQSNVILKREKKDDSYYDDVFKRYD</sequence>
<keyword evidence="5" id="KW-1185">Reference proteome</keyword>
<dbReference type="InterPro" id="IPR053162">
    <property type="entry name" value="DnaD"/>
</dbReference>
<dbReference type="EMBL" id="JAGGLG010000027">
    <property type="protein sequence ID" value="MBP2019396.1"/>
    <property type="molecule type" value="Genomic_DNA"/>
</dbReference>
<proteinExistence type="inferred from homology"/>
<feature type="domain" description="DnaB/C C-terminal" evidence="3">
    <location>
        <begin position="228"/>
        <end position="290"/>
    </location>
</feature>
<organism evidence="4 5">
    <name type="scientific">Symbiobacterium terraclitae</name>
    <dbReference type="NCBI Taxonomy" id="557451"/>
    <lineage>
        <taxon>Bacteria</taxon>
        <taxon>Bacillati</taxon>
        <taxon>Bacillota</taxon>
        <taxon>Clostridia</taxon>
        <taxon>Eubacteriales</taxon>
        <taxon>Symbiobacteriaceae</taxon>
        <taxon>Symbiobacterium</taxon>
    </lineage>
</organism>
<evidence type="ECO:0000259" key="3">
    <source>
        <dbReference type="Pfam" id="PF07261"/>
    </source>
</evidence>
<evidence type="ECO:0000313" key="5">
    <source>
        <dbReference type="Proteomes" id="UP001519289"/>
    </source>
</evidence>
<evidence type="ECO:0000256" key="1">
    <source>
        <dbReference type="ARBA" id="ARBA00093462"/>
    </source>
</evidence>
<feature type="region of interest" description="Disordered" evidence="2">
    <location>
        <begin position="297"/>
        <end position="327"/>
    </location>
</feature>
<dbReference type="InterPro" id="IPR034829">
    <property type="entry name" value="DnaD-like_sf"/>
</dbReference>
<evidence type="ECO:0000256" key="2">
    <source>
        <dbReference type="SAM" id="MobiDB-lite"/>
    </source>
</evidence>